<keyword evidence="4" id="KW-1185">Reference proteome</keyword>
<gene>
    <name evidence="2" type="ORF">niasHS_016754</name>
    <name evidence="3" type="ORF">niasHS_016774</name>
</gene>
<reference evidence="3 4" key="1">
    <citation type="submission" date="2024-10" db="EMBL/GenBank/DDBJ databases">
        <authorList>
            <person name="Kim D."/>
        </authorList>
    </citation>
    <scope>NUCLEOTIDE SEQUENCE [LARGE SCALE GENOMIC DNA]</scope>
    <source>
        <strain evidence="3">Taebaek</strain>
    </source>
</reference>
<evidence type="ECO:0000256" key="1">
    <source>
        <dbReference type="SAM" id="SignalP"/>
    </source>
</evidence>
<dbReference type="Proteomes" id="UP001620645">
    <property type="component" value="Unassembled WGS sequence"/>
</dbReference>
<name>A0ABD2I3X7_HETSC</name>
<feature type="signal peptide" evidence="1">
    <location>
        <begin position="1"/>
        <end position="19"/>
    </location>
</feature>
<protein>
    <recommendedName>
        <fullName evidence="5">Gland protein</fullName>
    </recommendedName>
</protein>
<proteinExistence type="predicted"/>
<dbReference type="EMBL" id="JBICCN010000403">
    <property type="protein sequence ID" value="KAL3070848.1"/>
    <property type="molecule type" value="Genomic_DNA"/>
</dbReference>
<organism evidence="3 4">
    <name type="scientific">Heterodera schachtii</name>
    <name type="common">Sugarbeet cyst nematode worm</name>
    <name type="synonym">Tylenchus schachtii</name>
    <dbReference type="NCBI Taxonomy" id="97005"/>
    <lineage>
        <taxon>Eukaryota</taxon>
        <taxon>Metazoa</taxon>
        <taxon>Ecdysozoa</taxon>
        <taxon>Nematoda</taxon>
        <taxon>Chromadorea</taxon>
        <taxon>Rhabditida</taxon>
        <taxon>Tylenchina</taxon>
        <taxon>Tylenchomorpha</taxon>
        <taxon>Tylenchoidea</taxon>
        <taxon>Heteroderidae</taxon>
        <taxon>Heteroderinae</taxon>
        <taxon>Heterodera</taxon>
    </lineage>
</organism>
<evidence type="ECO:0000313" key="2">
    <source>
        <dbReference type="EMBL" id="KAL3070848.1"/>
    </source>
</evidence>
<evidence type="ECO:0000313" key="3">
    <source>
        <dbReference type="EMBL" id="KAL3070868.1"/>
    </source>
</evidence>
<accession>A0ABD2I3X7</accession>
<dbReference type="AlphaFoldDB" id="A0ABD2I3X7"/>
<evidence type="ECO:0008006" key="5">
    <source>
        <dbReference type="Google" id="ProtNLM"/>
    </source>
</evidence>
<evidence type="ECO:0000313" key="4">
    <source>
        <dbReference type="Proteomes" id="UP001620645"/>
    </source>
</evidence>
<keyword evidence="1" id="KW-0732">Signal</keyword>
<dbReference type="EMBL" id="JBICCN010000403">
    <property type="protein sequence ID" value="KAL3070868.1"/>
    <property type="molecule type" value="Genomic_DNA"/>
</dbReference>
<feature type="chain" id="PRO_5044724088" description="Gland protein" evidence="1">
    <location>
        <begin position="20"/>
        <end position="104"/>
    </location>
</feature>
<comment type="caution">
    <text evidence="3">The sequence shown here is derived from an EMBL/GenBank/DDBJ whole genome shotgun (WGS) entry which is preliminary data.</text>
</comment>
<sequence length="104" mass="11049">MLFLLLSVQLLSILPCSFSASLSVAPAYSTKQTCLSESSASDSISAQLNTPITGGQFTFYGIGGRGACGLDIDTVWTMIGQNCELTDQKQTLKSDQRQAFGTTN</sequence>